<dbReference type="InterPro" id="IPR010105">
    <property type="entry name" value="TonB_sidphr_rcpt"/>
</dbReference>
<keyword evidence="5 10" id="KW-0812">Transmembrane</keyword>
<evidence type="ECO:0000256" key="6">
    <source>
        <dbReference type="ARBA" id="ARBA00023077"/>
    </source>
</evidence>
<evidence type="ECO:0000259" key="15">
    <source>
        <dbReference type="Pfam" id="PF07715"/>
    </source>
</evidence>
<keyword evidence="17" id="KW-1185">Reference proteome</keyword>
<evidence type="ECO:0000256" key="7">
    <source>
        <dbReference type="ARBA" id="ARBA00023136"/>
    </source>
</evidence>
<sequence>MPANFRASPLHAALLVALTLPAAAHAQTTASPSDTASSSQNASDNKPKTLGSVHVTGSIVGNDYETDTSTVGAKVPTSLRDIPQTVVVVNRDLLDAQGATSLQDALRNVPGITIGGAEGGQIGNNINLRGFTARTDIYLDGFRDPGQYYRDVFDLDAIEVLKGPSSMLFGRGSTGGVINQVTKEPELKSFGEVTTTLGSDDRYRTTADFNQPLSNTAAARVEVYGQDMHTTRDVQKNQDFGIAPSVRFGIGTPTQITLSALIQRNHDMPDYGLPPINGRPADVSYKNWYGLTDDRTNQSVNEFNARLEHIFSDNVKLRTQLMYSQYDTNARETAANSVVTNTGVTLNKTLGNPTNVPLQDLYVQLASHDRVIHDTILDSQTDLTTQFDTGSLQHTLITGVELARETYNNQGYTRNGLPLLSLLDPVQESTPPNVTTTVGNYAQSVGKTAAVYANDTIKLNDQWMVVAGVRRDEFDAHISNSVSLPAYAQQTVYFTSVRGGVIYQPDEKQSYYVSYGTSFDPSLEQLTLTNGTQDLAPEKNRSYEIGGKWNLMDDAVAINAALYNLEQTNARSETSTGEYTLDGNIRVRGAELGVVGHLTKNWQIFSGYSYMDGKIVKAVDGTQGNIPANTPRNTFTTWTTYTFAEHWEAGGGPTYMSQRYAANTDAVSVGGYTRWDATVAFHQPSYDIRLNVLNLTNKRYFDALIQSDGGRSVPGIGRTEMVTFTYKF</sequence>
<comment type="subcellular location">
    <subcellularLocation>
        <location evidence="1 10">Cell outer membrane</location>
        <topology evidence="1 10">Multi-pass membrane protein</topology>
    </subcellularLocation>
</comment>
<reference evidence="16 17" key="1">
    <citation type="submission" date="2020-10" db="EMBL/GenBank/DDBJ databases">
        <title>Phylogeny of dyella-like bacteria.</title>
        <authorList>
            <person name="Fu J."/>
        </authorList>
    </citation>
    <scope>NUCLEOTIDE SEQUENCE [LARGE SCALE GENOMIC DNA]</scope>
    <source>
        <strain evidence="16 17">DHOB09</strain>
    </source>
</reference>
<evidence type="ECO:0000256" key="9">
    <source>
        <dbReference type="ARBA" id="ARBA00023237"/>
    </source>
</evidence>
<feature type="region of interest" description="Disordered" evidence="12">
    <location>
        <begin position="29"/>
        <end position="54"/>
    </location>
</feature>
<evidence type="ECO:0000256" key="13">
    <source>
        <dbReference type="SAM" id="SignalP"/>
    </source>
</evidence>
<dbReference type="InterPro" id="IPR039426">
    <property type="entry name" value="TonB-dep_rcpt-like"/>
</dbReference>
<evidence type="ECO:0000256" key="2">
    <source>
        <dbReference type="ARBA" id="ARBA00009810"/>
    </source>
</evidence>
<organism evidence="16 17">
    <name type="scientific">Dyella caseinilytica</name>
    <dbReference type="NCBI Taxonomy" id="1849581"/>
    <lineage>
        <taxon>Bacteria</taxon>
        <taxon>Pseudomonadati</taxon>
        <taxon>Pseudomonadota</taxon>
        <taxon>Gammaproteobacteria</taxon>
        <taxon>Lysobacterales</taxon>
        <taxon>Rhodanobacteraceae</taxon>
        <taxon>Dyella</taxon>
    </lineage>
</organism>
<dbReference type="Pfam" id="PF00593">
    <property type="entry name" value="TonB_dep_Rec_b-barrel"/>
    <property type="match status" value="1"/>
</dbReference>
<evidence type="ECO:0000256" key="12">
    <source>
        <dbReference type="SAM" id="MobiDB-lite"/>
    </source>
</evidence>
<evidence type="ECO:0000256" key="5">
    <source>
        <dbReference type="ARBA" id="ARBA00022692"/>
    </source>
</evidence>
<evidence type="ECO:0000256" key="10">
    <source>
        <dbReference type="PROSITE-ProRule" id="PRU01360"/>
    </source>
</evidence>
<protein>
    <submittedName>
        <fullName evidence="16">TonB-dependent siderophore receptor</fullName>
    </submittedName>
</protein>
<dbReference type="PANTHER" id="PTHR32552:SF83">
    <property type="entry name" value="BLR3904 PROTEIN"/>
    <property type="match status" value="1"/>
</dbReference>
<dbReference type="InterPro" id="IPR037066">
    <property type="entry name" value="Plug_dom_sf"/>
</dbReference>
<dbReference type="CDD" id="cd01347">
    <property type="entry name" value="ligand_gated_channel"/>
    <property type="match status" value="1"/>
</dbReference>
<dbReference type="Gene3D" id="2.40.170.20">
    <property type="entry name" value="TonB-dependent receptor, beta-barrel domain"/>
    <property type="match status" value="1"/>
</dbReference>
<evidence type="ECO:0000256" key="3">
    <source>
        <dbReference type="ARBA" id="ARBA00022448"/>
    </source>
</evidence>
<dbReference type="RefSeq" id="WP_188797744.1">
    <property type="nucleotide sequence ID" value="NZ_BMIZ01000001.1"/>
</dbReference>
<dbReference type="NCBIfam" id="TIGR01783">
    <property type="entry name" value="TonB-siderophor"/>
    <property type="match status" value="1"/>
</dbReference>
<dbReference type="PROSITE" id="PS52016">
    <property type="entry name" value="TONB_DEPENDENT_REC_3"/>
    <property type="match status" value="1"/>
</dbReference>
<dbReference type="SUPFAM" id="SSF56935">
    <property type="entry name" value="Porins"/>
    <property type="match status" value="1"/>
</dbReference>
<keyword evidence="9 10" id="KW-0998">Cell outer membrane</keyword>
<accession>A0ABX7GVW2</accession>
<evidence type="ECO:0000313" key="16">
    <source>
        <dbReference type="EMBL" id="QRN54608.1"/>
    </source>
</evidence>
<dbReference type="EMBL" id="CP064030">
    <property type="protein sequence ID" value="QRN54608.1"/>
    <property type="molecule type" value="Genomic_DNA"/>
</dbReference>
<feature type="domain" description="TonB-dependent receptor plug" evidence="15">
    <location>
        <begin position="79"/>
        <end position="177"/>
    </location>
</feature>
<dbReference type="InterPro" id="IPR000531">
    <property type="entry name" value="Beta-barrel_TonB"/>
</dbReference>
<feature type="chain" id="PRO_5047270385" evidence="13">
    <location>
        <begin position="27"/>
        <end position="728"/>
    </location>
</feature>
<keyword evidence="3 10" id="KW-0813">Transport</keyword>
<feature type="compositionally biased region" description="Low complexity" evidence="12">
    <location>
        <begin position="29"/>
        <end position="44"/>
    </location>
</feature>
<dbReference type="InterPro" id="IPR036942">
    <property type="entry name" value="Beta-barrel_TonB_sf"/>
</dbReference>
<feature type="domain" description="TonB-dependent receptor-like beta-barrel" evidence="14">
    <location>
        <begin position="262"/>
        <end position="695"/>
    </location>
</feature>
<keyword evidence="6 11" id="KW-0798">TonB box</keyword>
<keyword evidence="4 10" id="KW-1134">Transmembrane beta strand</keyword>
<name>A0ABX7GVW2_9GAMM</name>
<evidence type="ECO:0000313" key="17">
    <source>
        <dbReference type="Proteomes" id="UP000663181"/>
    </source>
</evidence>
<evidence type="ECO:0000256" key="4">
    <source>
        <dbReference type="ARBA" id="ARBA00022452"/>
    </source>
</evidence>
<proteinExistence type="inferred from homology"/>
<dbReference type="InterPro" id="IPR012910">
    <property type="entry name" value="Plug_dom"/>
</dbReference>
<gene>
    <name evidence="16" type="ORF">ISN74_04405</name>
</gene>
<feature type="signal peptide" evidence="13">
    <location>
        <begin position="1"/>
        <end position="26"/>
    </location>
</feature>
<keyword evidence="13" id="KW-0732">Signal</keyword>
<evidence type="ECO:0000256" key="8">
    <source>
        <dbReference type="ARBA" id="ARBA00023170"/>
    </source>
</evidence>
<comment type="similarity">
    <text evidence="2 10 11">Belongs to the TonB-dependent receptor family.</text>
</comment>
<dbReference type="Gene3D" id="2.170.130.10">
    <property type="entry name" value="TonB-dependent receptor, plug domain"/>
    <property type="match status" value="1"/>
</dbReference>
<keyword evidence="7 10" id="KW-0472">Membrane</keyword>
<dbReference type="Pfam" id="PF07715">
    <property type="entry name" value="Plug"/>
    <property type="match status" value="1"/>
</dbReference>
<evidence type="ECO:0000256" key="1">
    <source>
        <dbReference type="ARBA" id="ARBA00004571"/>
    </source>
</evidence>
<dbReference type="PANTHER" id="PTHR32552">
    <property type="entry name" value="FERRICHROME IRON RECEPTOR-RELATED"/>
    <property type="match status" value="1"/>
</dbReference>
<keyword evidence="8 16" id="KW-0675">Receptor</keyword>
<evidence type="ECO:0000259" key="14">
    <source>
        <dbReference type="Pfam" id="PF00593"/>
    </source>
</evidence>
<evidence type="ECO:0000256" key="11">
    <source>
        <dbReference type="RuleBase" id="RU003357"/>
    </source>
</evidence>
<dbReference type="Proteomes" id="UP000663181">
    <property type="component" value="Chromosome"/>
</dbReference>